<dbReference type="PROSITE" id="PS50206">
    <property type="entry name" value="RHODANESE_3"/>
    <property type="match status" value="1"/>
</dbReference>
<dbReference type="CDD" id="cd00158">
    <property type="entry name" value="RHOD"/>
    <property type="match status" value="1"/>
</dbReference>
<dbReference type="SUPFAM" id="SSF69572">
    <property type="entry name" value="Activating enzymes of the ubiquitin-like proteins"/>
    <property type="match status" value="1"/>
</dbReference>
<evidence type="ECO:0000259" key="1">
    <source>
        <dbReference type="PROSITE" id="PS50206"/>
    </source>
</evidence>
<dbReference type="RefSeq" id="WP_158592524.1">
    <property type="nucleotide sequence ID" value="NZ_RBIZ01000004.1"/>
</dbReference>
<protein>
    <submittedName>
        <fullName evidence="2">Molybdopterin/thiamine biosynthesis adenylyltransferase</fullName>
    </submittedName>
</protein>
<keyword evidence="3" id="KW-1185">Reference proteome</keyword>
<dbReference type="InterPro" id="IPR036873">
    <property type="entry name" value="Rhodanese-like_dom_sf"/>
</dbReference>
<dbReference type="Pfam" id="PF00581">
    <property type="entry name" value="Rhodanese"/>
    <property type="match status" value="1"/>
</dbReference>
<dbReference type="Gene3D" id="3.40.250.10">
    <property type="entry name" value="Rhodanese-like domain"/>
    <property type="match status" value="1"/>
</dbReference>
<dbReference type="Gene3D" id="3.40.50.720">
    <property type="entry name" value="NAD(P)-binding Rossmann-like Domain"/>
    <property type="match status" value="1"/>
</dbReference>
<dbReference type="NCBIfam" id="NF004281">
    <property type="entry name" value="PRK05690.1"/>
    <property type="match status" value="1"/>
</dbReference>
<name>A0ABX9S0M0_9ENTR</name>
<dbReference type="InterPro" id="IPR000594">
    <property type="entry name" value="ThiF_NAD_FAD-bd"/>
</dbReference>
<feature type="domain" description="Rhodanese" evidence="1">
    <location>
        <begin position="21"/>
        <end position="111"/>
    </location>
</feature>
<dbReference type="InterPro" id="IPR001763">
    <property type="entry name" value="Rhodanese-like_dom"/>
</dbReference>
<dbReference type="Proteomes" id="UP000267341">
    <property type="component" value="Unassembled WGS sequence"/>
</dbReference>
<organism evidence="2 3">
    <name type="scientific">Yokenella regensburgei</name>
    <dbReference type="NCBI Taxonomy" id="158877"/>
    <lineage>
        <taxon>Bacteria</taxon>
        <taxon>Pseudomonadati</taxon>
        <taxon>Pseudomonadota</taxon>
        <taxon>Gammaproteobacteria</taxon>
        <taxon>Enterobacterales</taxon>
        <taxon>Enterobacteriaceae</taxon>
        <taxon>Yokenella</taxon>
    </lineage>
</organism>
<dbReference type="PANTHER" id="PTHR10953:SF102">
    <property type="entry name" value="ADENYLYLTRANSFERASE AND SULFURTRANSFERASE MOCS3"/>
    <property type="match status" value="1"/>
</dbReference>
<dbReference type="GeneID" id="66904825"/>
<dbReference type="InterPro" id="IPR045886">
    <property type="entry name" value="ThiF/MoeB/HesA"/>
</dbReference>
<keyword evidence="2" id="KW-0808">Transferase</keyword>
<comment type="caution">
    <text evidence="2">The sequence shown here is derived from an EMBL/GenBank/DDBJ whole genome shotgun (WGS) entry which is preliminary data.</text>
</comment>
<dbReference type="InterPro" id="IPR035985">
    <property type="entry name" value="Ubiquitin-activating_enz"/>
</dbReference>
<dbReference type="NCBIfam" id="NF006444">
    <property type="entry name" value="PRK08762.1"/>
    <property type="match status" value="1"/>
</dbReference>
<evidence type="ECO:0000313" key="3">
    <source>
        <dbReference type="Proteomes" id="UP000267341"/>
    </source>
</evidence>
<accession>A0ABX9S0M0</accession>
<proteinExistence type="predicted"/>
<dbReference type="SMART" id="SM00450">
    <property type="entry name" value="RHOD"/>
    <property type="match status" value="1"/>
</dbReference>
<dbReference type="PANTHER" id="PTHR10953">
    <property type="entry name" value="UBIQUITIN-ACTIVATING ENZYME E1"/>
    <property type="match status" value="1"/>
</dbReference>
<sequence length="361" mass="39248">MFNNTGGIDSVKSITVDELKTFNPPLLIDVRESHEYSNGTIPGALTIGRSFLEIELKKREVSSEQPILLFCASGLRSKYASLSLTTLGYSQVYSLDGGFEAWKAQGETIVYPKILNEKEKSRYARHLSLTDIGSEGQIKIMQARVLVIGAGGLGSSCLLYLAAAGVGEIGVVDHDIVDLGNLQRQVIHNEATLKRKKIDSALSTLQALNSDIKIKTYDTAVNADNISTLVAGYDIIIDCTDNFNARYTINDAAVFAQKPLVSAAVFRFSGHVLTRTNHTSPCYRCVYPEAPPAALAPSCSENGVLGVIPGILGLYQANEAIKIILGIGETLDGKLLKVDMLNNQHHLLMTKKRHDCPCCYQ</sequence>
<reference evidence="2 3" key="1">
    <citation type="submission" date="2018-10" db="EMBL/GenBank/DDBJ databases">
        <title>Genomic Encyclopedia of Type Strains, Phase IV (KMG-IV): sequencing the most valuable type-strain genomes for metagenomic binning, comparative biology and taxonomic classification.</title>
        <authorList>
            <person name="Goeker M."/>
        </authorList>
    </citation>
    <scope>NUCLEOTIDE SEQUENCE [LARGE SCALE GENOMIC DNA]</scope>
    <source>
        <strain evidence="2 3">DSM 5079</strain>
    </source>
</reference>
<gene>
    <name evidence="2" type="ORF">C7387_2826</name>
</gene>
<dbReference type="GO" id="GO:0016779">
    <property type="term" value="F:nucleotidyltransferase activity"/>
    <property type="evidence" value="ECO:0007669"/>
    <property type="project" value="UniProtKB-KW"/>
</dbReference>
<dbReference type="EMBL" id="RBIZ01000004">
    <property type="protein sequence ID" value="RKR54659.1"/>
    <property type="molecule type" value="Genomic_DNA"/>
</dbReference>
<evidence type="ECO:0000313" key="2">
    <source>
        <dbReference type="EMBL" id="RKR54659.1"/>
    </source>
</evidence>
<dbReference type="Pfam" id="PF00899">
    <property type="entry name" value="ThiF"/>
    <property type="match status" value="1"/>
</dbReference>
<keyword evidence="2" id="KW-0548">Nucleotidyltransferase</keyword>
<dbReference type="SUPFAM" id="SSF52821">
    <property type="entry name" value="Rhodanese/Cell cycle control phosphatase"/>
    <property type="match status" value="1"/>
</dbReference>
<dbReference type="CDD" id="cd00757">
    <property type="entry name" value="ThiF_MoeB_HesA_family"/>
    <property type="match status" value="1"/>
</dbReference>